<evidence type="ECO:0000256" key="2">
    <source>
        <dbReference type="ARBA" id="ARBA00009359"/>
    </source>
</evidence>
<keyword evidence="5" id="KW-0234">DNA repair</keyword>
<name>A0ABP0EB88_9ASCO</name>
<proteinExistence type="inferred from homology"/>
<dbReference type="PANTHER" id="PTHR28680:SF1">
    <property type="entry name" value="CENTROMERE PROTEIN X"/>
    <property type="match status" value="1"/>
</dbReference>
<evidence type="ECO:0000313" key="8">
    <source>
        <dbReference type="EMBL" id="CAK7904664.1"/>
    </source>
</evidence>
<protein>
    <submittedName>
        <fullName evidence="8">Uncharacterized protein</fullName>
    </submittedName>
</protein>
<comment type="subcellular location">
    <subcellularLocation>
        <location evidence="1">Nucleus</location>
    </subcellularLocation>
</comment>
<dbReference type="Gene3D" id="1.10.20.10">
    <property type="entry name" value="Histone, subunit A"/>
    <property type="match status" value="1"/>
</dbReference>
<dbReference type="InterPro" id="IPR018552">
    <property type="entry name" value="CENP-X"/>
</dbReference>
<evidence type="ECO:0000256" key="4">
    <source>
        <dbReference type="ARBA" id="ARBA00023125"/>
    </source>
</evidence>
<reference evidence="8 9" key="1">
    <citation type="submission" date="2024-01" db="EMBL/GenBank/DDBJ databases">
        <authorList>
            <consortium name="Genoscope - CEA"/>
            <person name="William W."/>
        </authorList>
    </citation>
    <scope>NUCLEOTIDE SEQUENCE [LARGE SCALE GENOMIC DNA]</scope>
    <source>
        <strain evidence="8 9">29B2s-10</strain>
    </source>
</reference>
<dbReference type="InterPro" id="IPR009072">
    <property type="entry name" value="Histone-fold"/>
</dbReference>
<dbReference type="Proteomes" id="UP001497600">
    <property type="component" value="Chromosome D"/>
</dbReference>
<comment type="similarity">
    <text evidence="2">Belongs to the CENP-X/MHF2 family.</text>
</comment>
<keyword evidence="9" id="KW-1185">Reference proteome</keyword>
<evidence type="ECO:0000256" key="1">
    <source>
        <dbReference type="ARBA" id="ARBA00004123"/>
    </source>
</evidence>
<evidence type="ECO:0000256" key="6">
    <source>
        <dbReference type="ARBA" id="ARBA00023242"/>
    </source>
</evidence>
<dbReference type="PANTHER" id="PTHR28680">
    <property type="entry name" value="CENTROMERE PROTEIN X"/>
    <property type="match status" value="1"/>
</dbReference>
<keyword evidence="6" id="KW-0539">Nucleus</keyword>
<evidence type="ECO:0000256" key="7">
    <source>
        <dbReference type="SAM" id="MobiDB-lite"/>
    </source>
</evidence>
<accession>A0ABP0EB88</accession>
<sequence>MDSGKSIPINTIARLFQTVSFQEENTRITGKALQLSAEYIRLFTEEAILRALQEQEAEESLTKVDGIDNINSQKLLESQHEGTEAKVVDSQSDEEMDALEEDTQRGVNAYNSEVDLGNDVLDTRHLAKVAGILVLDF</sequence>
<keyword evidence="4" id="KW-0238">DNA-binding</keyword>
<organism evidence="8 9">
    <name type="scientific">[Candida] anglica</name>
    <dbReference type="NCBI Taxonomy" id="148631"/>
    <lineage>
        <taxon>Eukaryota</taxon>
        <taxon>Fungi</taxon>
        <taxon>Dikarya</taxon>
        <taxon>Ascomycota</taxon>
        <taxon>Saccharomycotina</taxon>
        <taxon>Pichiomycetes</taxon>
        <taxon>Debaryomycetaceae</taxon>
        <taxon>Kurtzmaniella</taxon>
    </lineage>
</organism>
<dbReference type="Pfam" id="PF09415">
    <property type="entry name" value="CENP-X"/>
    <property type="match status" value="1"/>
</dbReference>
<gene>
    <name evidence="8" type="ORF">CAAN4_D10440</name>
</gene>
<evidence type="ECO:0000313" key="9">
    <source>
        <dbReference type="Proteomes" id="UP001497600"/>
    </source>
</evidence>
<keyword evidence="3" id="KW-0227">DNA damage</keyword>
<evidence type="ECO:0000256" key="5">
    <source>
        <dbReference type="ARBA" id="ARBA00023204"/>
    </source>
</evidence>
<evidence type="ECO:0000256" key="3">
    <source>
        <dbReference type="ARBA" id="ARBA00022763"/>
    </source>
</evidence>
<feature type="region of interest" description="Disordered" evidence="7">
    <location>
        <begin position="75"/>
        <end position="99"/>
    </location>
</feature>
<feature type="compositionally biased region" description="Basic and acidic residues" evidence="7">
    <location>
        <begin position="77"/>
        <end position="87"/>
    </location>
</feature>
<dbReference type="CDD" id="cd22921">
    <property type="entry name" value="HFD_CENP-X"/>
    <property type="match status" value="1"/>
</dbReference>
<dbReference type="EMBL" id="OZ004256">
    <property type="protein sequence ID" value="CAK7904664.1"/>
    <property type="molecule type" value="Genomic_DNA"/>
</dbReference>